<dbReference type="Proteomes" id="UP001180754">
    <property type="component" value="Unassembled WGS sequence"/>
</dbReference>
<protein>
    <submittedName>
        <fullName evidence="1">Uncharacterized protein</fullName>
    </submittedName>
</protein>
<gene>
    <name evidence="1" type="ORF">RND15_14735</name>
</gene>
<name>A0ABU2XDF6_9ACTN</name>
<accession>A0ABU2XDF6</accession>
<sequence length="348" mass="36523">MDDTEGDPDTATPAEIPDLTVVSQDGREFIVAWGHGMKGEDDLHDGKEVVQLAIYPVQGSGRAVAPLREVSVPVDDGDGSLTVRDGGSGLLITWGAGITLNNSAASVDVTTGEVTQHGDADELMAQCDDAACYGSEVEATSTHGPVVDMAAGGFGVPDRWFSLDVAPKGASTRRSLMGGWNGRVEAAVGGHLVARWAAESGEAIWAVHAAETGKIEATTTCSVDSLRPDEERPGYPAVASRDGRYLAAGPLAFDLRQRSGLCLAGDGDRKEVLLASVRDDGTAYGVVSEGEEATDDSIQTRVQVSLATGRPTALGIDTEIPMAPLRESAVFLTRDESDYVRISVLRNR</sequence>
<keyword evidence="2" id="KW-1185">Reference proteome</keyword>
<organism evidence="1 2">
    <name type="scientific">Streptomyces lonegramiae</name>
    <dbReference type="NCBI Taxonomy" id="3075524"/>
    <lineage>
        <taxon>Bacteria</taxon>
        <taxon>Bacillati</taxon>
        <taxon>Actinomycetota</taxon>
        <taxon>Actinomycetes</taxon>
        <taxon>Kitasatosporales</taxon>
        <taxon>Streptomycetaceae</taxon>
        <taxon>Streptomyces</taxon>
    </lineage>
</organism>
<proteinExistence type="predicted"/>
<dbReference type="EMBL" id="JAVRFD010000006">
    <property type="protein sequence ID" value="MDT0543948.1"/>
    <property type="molecule type" value="Genomic_DNA"/>
</dbReference>
<evidence type="ECO:0000313" key="1">
    <source>
        <dbReference type="EMBL" id="MDT0543948.1"/>
    </source>
</evidence>
<dbReference type="RefSeq" id="WP_311724361.1">
    <property type="nucleotide sequence ID" value="NZ_JAVRFD010000006.1"/>
</dbReference>
<evidence type="ECO:0000313" key="2">
    <source>
        <dbReference type="Proteomes" id="UP001180754"/>
    </source>
</evidence>
<reference evidence="1" key="1">
    <citation type="submission" date="2024-05" db="EMBL/GenBank/DDBJ databases">
        <title>30 novel species of actinomycetes from the DSMZ collection.</title>
        <authorList>
            <person name="Nouioui I."/>
        </authorList>
    </citation>
    <scope>NUCLEOTIDE SEQUENCE</scope>
    <source>
        <strain evidence="1">DSM 41529</strain>
    </source>
</reference>
<comment type="caution">
    <text evidence="1">The sequence shown here is derived from an EMBL/GenBank/DDBJ whole genome shotgun (WGS) entry which is preliminary data.</text>
</comment>